<feature type="region of interest" description="Disordered" evidence="1">
    <location>
        <begin position="328"/>
        <end position="347"/>
    </location>
</feature>
<evidence type="ECO:0000313" key="3">
    <source>
        <dbReference type="Proteomes" id="UP000035016"/>
    </source>
</evidence>
<feature type="compositionally biased region" description="Basic and acidic residues" evidence="1">
    <location>
        <begin position="354"/>
        <end position="372"/>
    </location>
</feature>
<dbReference type="EMBL" id="LN831790">
    <property type="protein sequence ID" value="CQR61814.1"/>
    <property type="molecule type" value="Genomic_DNA"/>
</dbReference>
<organism evidence="2 3">
    <name type="scientific">Streptomyces leeuwenhoekii</name>
    <dbReference type="NCBI Taxonomy" id="1437453"/>
    <lineage>
        <taxon>Bacteria</taxon>
        <taxon>Bacillati</taxon>
        <taxon>Actinomycetota</taxon>
        <taxon>Actinomycetes</taxon>
        <taxon>Kitasatosporales</taxon>
        <taxon>Streptomycetaceae</taxon>
        <taxon>Streptomyces</taxon>
    </lineage>
</organism>
<proteinExistence type="predicted"/>
<evidence type="ECO:0000256" key="1">
    <source>
        <dbReference type="SAM" id="MobiDB-lite"/>
    </source>
</evidence>
<dbReference type="AlphaFoldDB" id="A0A0F7VNT7"/>
<sequence>MSSRSSNALVVPVEVAALAVNTRTQSTDGTFVFHRWHADFTLTTGHNMPPEPQPFQIDDWPGTAERRGVYVQWQLPEALTRGRHDPERGVEDFPLVPNRWLVVRHQAASKAVRAWIVESDHLGMTTGTVSYLDPHAGTPTPTKIGRRHDLTPDTPWREPEDAPTPFLTALGPGLLTFSVFQPYNENVFSLHDTLDDVTGADRLSYHVTGWYTADDSDILTRRRDGGSLADLLDELEWLAPAATSNTRRSLYTGSVLGIDWQPDGPVPPSDVPDPDAVAVSIGNSTAEAMSGLVEEAAGPGSLSSDESRLVKAFALGTLDTLDRTDGDELTEEAAHRSGFGPAPAGYTWHLADHTERSEDDGPSRSAAERSTEEQVLAELNRTQAELDAAEQDLAAAQQYLYVLWALAQAEKLPPDFEGRIEDELDPVYPDGAAGRTDALSKHVAGLRRQVPWATTPEELEEKAAAYATDQGLRTGRVLKRVPKAPHENPADPVLLLQGTHLHAPMTRGSHLPCRTPDRLVTRIGSLTAASVTAEVNKVNTAGPLPPEMPALLTEFFLLDRARHEDIDLGGATGALPEYGTGPWRQPWQPLFLQWAVDYTAIAYRDDTEEHWAFDGHRYRWQGRGPASDPFVITGRQILAPTAGHDLDGKLAAHAAGRTDLPDLTALREDTRNLDVLSQRLDGLSAYLDQRDPRAALTPTGPVADLIEHADQYPPRPGTVSFTWPGRPPEVTSSPFYELRAGQLAFTQLAVVDRFGRAVNLVEPDSARHFRPSRPATMIPDHPVESSDTHRFVELSPRLLQPGRLGFDFLDATADDDTDLTPGANPVCSWILPNRLDKTLAVYDPEGHPWGELRTVMGTDSNKQVVWAPLPGSPITTLAQLEQASPHTHHLLAAIAAGGEARFDAVRATIDDALTTIDPDGADDESLAFLLGRPLALVRARLDLQICGPARTSIGWNEVLDPENHPARLPAWDWIVRLGQTTNTQDGLVAYVLNEGYTHLETITEPAGNHGGYLRPIGTGDRFKLAFEGTSTATVTLLTDPRAAVHAITDILPVSSVHVPQQYTAQALVRMAVCFRTGPLLAPATPNPRTAVMPHPATATGTWTWTEPTGTTGAWRTLPVTVPDPGDLPLGDPEIRSGFLVLNDAADASR</sequence>
<evidence type="ECO:0000313" key="2">
    <source>
        <dbReference type="EMBL" id="CQR61814.1"/>
    </source>
</evidence>
<dbReference type="RefSeq" id="WP_099053616.1">
    <property type="nucleotide sequence ID" value="NZ_LN831790.1"/>
</dbReference>
<dbReference type="Proteomes" id="UP000035016">
    <property type="component" value="Chromosome Chromosome"/>
</dbReference>
<reference evidence="2 3" key="1">
    <citation type="submission" date="2015-02" db="EMBL/GenBank/DDBJ databases">
        <authorList>
            <person name="Gomez-Escribano P.J."/>
        </authorList>
    </citation>
    <scope>NUCLEOTIDE SEQUENCE [LARGE SCALE GENOMIC DNA]</scope>
    <source>
        <strain evidence="3">C34 (DSM 42122 / NRRL B-24963)</strain>
    </source>
</reference>
<name>A0A0F7VNT7_STRLW</name>
<protein>
    <submittedName>
        <fullName evidence="2">Uncharacterized protein</fullName>
    </submittedName>
</protein>
<dbReference type="KEGG" id="sle:sle_23530"/>
<accession>A0A0F7VNT7</accession>
<gene>
    <name evidence="2" type="primary">sle_23530</name>
</gene>
<feature type="region of interest" description="Disordered" evidence="1">
    <location>
        <begin position="354"/>
        <end position="373"/>
    </location>
</feature>